<gene>
    <name evidence="2" type="ORF">LCGC14_1715130</name>
</gene>
<name>A0A0F9JUM0_9ZZZZ</name>
<evidence type="ECO:0000256" key="1">
    <source>
        <dbReference type="SAM" id="MobiDB-lite"/>
    </source>
</evidence>
<evidence type="ECO:0000313" key="2">
    <source>
        <dbReference type="EMBL" id="KKM13548.1"/>
    </source>
</evidence>
<comment type="caution">
    <text evidence="2">The sequence shown here is derived from an EMBL/GenBank/DDBJ whole genome shotgun (WGS) entry which is preliminary data.</text>
</comment>
<protein>
    <recommendedName>
        <fullName evidence="3">Tail assembly chaperone</fullName>
    </recommendedName>
</protein>
<feature type="region of interest" description="Disordered" evidence="1">
    <location>
        <begin position="69"/>
        <end position="90"/>
    </location>
</feature>
<proteinExistence type="predicted"/>
<dbReference type="EMBL" id="LAZR01015356">
    <property type="protein sequence ID" value="KKM13548.1"/>
    <property type="molecule type" value="Genomic_DNA"/>
</dbReference>
<evidence type="ECO:0008006" key="3">
    <source>
        <dbReference type="Google" id="ProtNLM"/>
    </source>
</evidence>
<accession>A0A0F9JUM0</accession>
<dbReference type="AlphaFoldDB" id="A0A0F9JUM0"/>
<reference evidence="2" key="1">
    <citation type="journal article" date="2015" name="Nature">
        <title>Complex archaea that bridge the gap between prokaryotes and eukaryotes.</title>
        <authorList>
            <person name="Spang A."/>
            <person name="Saw J.H."/>
            <person name="Jorgensen S.L."/>
            <person name="Zaremba-Niedzwiedzka K."/>
            <person name="Martijn J."/>
            <person name="Lind A.E."/>
            <person name="van Eijk R."/>
            <person name="Schleper C."/>
            <person name="Guy L."/>
            <person name="Ettema T.J."/>
        </authorList>
    </citation>
    <scope>NUCLEOTIDE SEQUENCE</scope>
</reference>
<sequence>MVELKRQIAERSLEWRDADKVSFIWGEELVIAYVNRDYNTWYALTDLTIKDMRDINKWLGTYLQTLKEAEEDDAQETGQKVPPVRKRNRS</sequence>
<organism evidence="2">
    <name type="scientific">marine sediment metagenome</name>
    <dbReference type="NCBI Taxonomy" id="412755"/>
    <lineage>
        <taxon>unclassified sequences</taxon>
        <taxon>metagenomes</taxon>
        <taxon>ecological metagenomes</taxon>
    </lineage>
</organism>